<gene>
    <name evidence="2" type="ORF">MZV50_00135</name>
</gene>
<dbReference type="SUPFAM" id="SSF51182">
    <property type="entry name" value="RmlC-like cupins"/>
    <property type="match status" value="1"/>
</dbReference>
<dbReference type="Proteomes" id="UP001057520">
    <property type="component" value="Chromosome"/>
</dbReference>
<feature type="domain" description="Cupin type-2" evidence="1">
    <location>
        <begin position="43"/>
        <end position="103"/>
    </location>
</feature>
<protein>
    <submittedName>
        <fullName evidence="2">Cupin domain-containing protein</fullName>
    </submittedName>
</protein>
<evidence type="ECO:0000313" key="2">
    <source>
        <dbReference type="EMBL" id="USQ96054.1"/>
    </source>
</evidence>
<sequence>MPAGAARFGERTVLFGANPNDIKVSGQDTDGRLGVFDYVGQGPGGPPLHLHEAQDEVYFVFDGDYLFQVGERREVVKAGGMIFLPRGVPHAFAQLGETGRMLFMFTPAGRMEDYFRRLAALDGPPSPARAAALFADHGMRLIGPPIDPGHAGA</sequence>
<dbReference type="PANTHER" id="PTHR36440:SF1">
    <property type="entry name" value="PUTATIVE (AFU_ORTHOLOGUE AFUA_8G07350)-RELATED"/>
    <property type="match status" value="1"/>
</dbReference>
<dbReference type="EMBL" id="CP096040">
    <property type="protein sequence ID" value="USQ96054.1"/>
    <property type="molecule type" value="Genomic_DNA"/>
</dbReference>
<dbReference type="Gene3D" id="2.60.120.10">
    <property type="entry name" value="Jelly Rolls"/>
    <property type="match status" value="1"/>
</dbReference>
<reference evidence="2 3" key="1">
    <citation type="submission" date="2022-04" db="EMBL/GenBank/DDBJ databases">
        <title>Genome sequence of soybean root-associated Caulobacter segnis RL271.</title>
        <authorList>
            <person name="Longley R."/>
            <person name="Bonito G."/>
            <person name="Trigodet F."/>
            <person name="Crosson S."/>
            <person name="Fiebig A."/>
        </authorList>
    </citation>
    <scope>NUCLEOTIDE SEQUENCE [LARGE SCALE GENOMIC DNA]</scope>
    <source>
        <strain evidence="2 3">RL271</strain>
    </source>
</reference>
<proteinExistence type="predicted"/>
<accession>A0ABY4ZUJ0</accession>
<keyword evidence="3" id="KW-1185">Reference proteome</keyword>
<organism evidence="2 3">
    <name type="scientific">Caulobacter segnis</name>
    <dbReference type="NCBI Taxonomy" id="88688"/>
    <lineage>
        <taxon>Bacteria</taxon>
        <taxon>Pseudomonadati</taxon>
        <taxon>Pseudomonadota</taxon>
        <taxon>Alphaproteobacteria</taxon>
        <taxon>Caulobacterales</taxon>
        <taxon>Caulobacteraceae</taxon>
        <taxon>Caulobacter</taxon>
    </lineage>
</organism>
<dbReference type="InterPro" id="IPR011051">
    <property type="entry name" value="RmlC_Cupin_sf"/>
</dbReference>
<dbReference type="Pfam" id="PF07883">
    <property type="entry name" value="Cupin_2"/>
    <property type="match status" value="1"/>
</dbReference>
<dbReference type="InterPro" id="IPR053146">
    <property type="entry name" value="QDO-like"/>
</dbReference>
<dbReference type="InterPro" id="IPR013096">
    <property type="entry name" value="Cupin_2"/>
</dbReference>
<dbReference type="PANTHER" id="PTHR36440">
    <property type="entry name" value="PUTATIVE (AFU_ORTHOLOGUE AFUA_8G07350)-RELATED"/>
    <property type="match status" value="1"/>
</dbReference>
<dbReference type="InterPro" id="IPR014710">
    <property type="entry name" value="RmlC-like_jellyroll"/>
</dbReference>
<evidence type="ECO:0000313" key="3">
    <source>
        <dbReference type="Proteomes" id="UP001057520"/>
    </source>
</evidence>
<name>A0ABY4ZUJ0_9CAUL</name>
<evidence type="ECO:0000259" key="1">
    <source>
        <dbReference type="Pfam" id="PF07883"/>
    </source>
</evidence>